<dbReference type="PANTHER" id="PTHR43630:SF2">
    <property type="entry name" value="GLYCOSYLTRANSFERASE"/>
    <property type="match status" value="1"/>
</dbReference>
<dbReference type="EnsemblProtists" id="EKX40044">
    <property type="protein sequence ID" value="EKX40044"/>
    <property type="gene ID" value="GUITHDRAFT_143002"/>
</dbReference>
<accession>L1IVX7</accession>
<dbReference type="PANTHER" id="PTHR43630">
    <property type="entry name" value="POLY-BETA-1,6-N-ACETYL-D-GLUCOSAMINE SYNTHASE"/>
    <property type="match status" value="1"/>
</dbReference>
<protein>
    <recommendedName>
        <fullName evidence="1">Glycosyltransferase 2-like domain-containing protein</fullName>
    </recommendedName>
</protein>
<proteinExistence type="predicted"/>
<evidence type="ECO:0000313" key="2">
    <source>
        <dbReference type="EMBL" id="EKX40044.1"/>
    </source>
</evidence>
<dbReference type="Proteomes" id="UP000011087">
    <property type="component" value="Unassembled WGS sequence"/>
</dbReference>
<dbReference type="Pfam" id="PF00535">
    <property type="entry name" value="Glycos_transf_2"/>
    <property type="match status" value="1"/>
</dbReference>
<dbReference type="GeneID" id="17296789"/>
<name>L1IVX7_GUITC</name>
<reference evidence="4" key="2">
    <citation type="submission" date="2012-11" db="EMBL/GenBank/DDBJ databases">
        <authorList>
            <person name="Kuo A."/>
            <person name="Curtis B.A."/>
            <person name="Tanifuji G."/>
            <person name="Burki F."/>
            <person name="Gruber A."/>
            <person name="Irimia M."/>
            <person name="Maruyama S."/>
            <person name="Arias M.C."/>
            <person name="Ball S.G."/>
            <person name="Gile G.H."/>
            <person name="Hirakawa Y."/>
            <person name="Hopkins J.F."/>
            <person name="Rensing S.A."/>
            <person name="Schmutz J."/>
            <person name="Symeonidi A."/>
            <person name="Elias M."/>
            <person name="Eveleigh R.J."/>
            <person name="Herman E.K."/>
            <person name="Klute M.J."/>
            <person name="Nakayama T."/>
            <person name="Obornik M."/>
            <person name="Reyes-Prieto A."/>
            <person name="Armbrust E.V."/>
            <person name="Aves S.J."/>
            <person name="Beiko R.G."/>
            <person name="Coutinho P."/>
            <person name="Dacks J.B."/>
            <person name="Durnford D.G."/>
            <person name="Fast N.M."/>
            <person name="Green B.R."/>
            <person name="Grisdale C."/>
            <person name="Hempe F."/>
            <person name="Henrissat B."/>
            <person name="Hoppner M.P."/>
            <person name="Ishida K.-I."/>
            <person name="Kim E."/>
            <person name="Koreny L."/>
            <person name="Kroth P.G."/>
            <person name="Liu Y."/>
            <person name="Malik S.-B."/>
            <person name="Maier U.G."/>
            <person name="McRose D."/>
            <person name="Mock T."/>
            <person name="Neilson J.A."/>
            <person name="Onodera N.T."/>
            <person name="Poole A.M."/>
            <person name="Pritham E.J."/>
            <person name="Richards T.A."/>
            <person name="Rocap G."/>
            <person name="Roy S.W."/>
            <person name="Sarai C."/>
            <person name="Schaack S."/>
            <person name="Shirato S."/>
            <person name="Slamovits C.H."/>
            <person name="Spencer D.F."/>
            <person name="Suzuki S."/>
            <person name="Worden A.Z."/>
            <person name="Zauner S."/>
            <person name="Barry K."/>
            <person name="Bell C."/>
            <person name="Bharti A.K."/>
            <person name="Crow J.A."/>
            <person name="Grimwood J."/>
            <person name="Kramer R."/>
            <person name="Lindquist E."/>
            <person name="Lucas S."/>
            <person name="Salamov A."/>
            <person name="McFadden G.I."/>
            <person name="Lane C.E."/>
            <person name="Keeling P.J."/>
            <person name="Gray M.W."/>
            <person name="Grigoriev I.V."/>
            <person name="Archibald J.M."/>
        </authorList>
    </citation>
    <scope>NUCLEOTIDE SEQUENCE</scope>
    <source>
        <strain evidence="4">CCMP2712</strain>
    </source>
</reference>
<organism evidence="2">
    <name type="scientific">Guillardia theta (strain CCMP2712)</name>
    <name type="common">Cryptophyte</name>
    <dbReference type="NCBI Taxonomy" id="905079"/>
    <lineage>
        <taxon>Eukaryota</taxon>
        <taxon>Cryptophyceae</taxon>
        <taxon>Pyrenomonadales</taxon>
        <taxon>Geminigeraceae</taxon>
        <taxon>Guillardia</taxon>
    </lineage>
</organism>
<dbReference type="SUPFAM" id="SSF53448">
    <property type="entry name" value="Nucleotide-diphospho-sugar transferases"/>
    <property type="match status" value="1"/>
</dbReference>
<keyword evidence="4" id="KW-1185">Reference proteome</keyword>
<reference evidence="3" key="3">
    <citation type="submission" date="2016-03" db="UniProtKB">
        <authorList>
            <consortium name="EnsemblProtists"/>
        </authorList>
    </citation>
    <scope>IDENTIFICATION</scope>
</reference>
<dbReference type="EMBL" id="JH993034">
    <property type="protein sequence ID" value="EKX40044.1"/>
    <property type="molecule type" value="Genomic_DNA"/>
</dbReference>
<dbReference type="InterPro" id="IPR029044">
    <property type="entry name" value="Nucleotide-diphossugar_trans"/>
</dbReference>
<reference evidence="2 4" key="1">
    <citation type="journal article" date="2012" name="Nature">
        <title>Algal genomes reveal evolutionary mosaicism and the fate of nucleomorphs.</title>
        <authorList>
            <consortium name="DOE Joint Genome Institute"/>
            <person name="Curtis B.A."/>
            <person name="Tanifuji G."/>
            <person name="Burki F."/>
            <person name="Gruber A."/>
            <person name="Irimia M."/>
            <person name="Maruyama S."/>
            <person name="Arias M.C."/>
            <person name="Ball S.G."/>
            <person name="Gile G.H."/>
            <person name="Hirakawa Y."/>
            <person name="Hopkins J.F."/>
            <person name="Kuo A."/>
            <person name="Rensing S.A."/>
            <person name="Schmutz J."/>
            <person name="Symeonidi A."/>
            <person name="Elias M."/>
            <person name="Eveleigh R.J."/>
            <person name="Herman E.K."/>
            <person name="Klute M.J."/>
            <person name="Nakayama T."/>
            <person name="Obornik M."/>
            <person name="Reyes-Prieto A."/>
            <person name="Armbrust E.V."/>
            <person name="Aves S.J."/>
            <person name="Beiko R.G."/>
            <person name="Coutinho P."/>
            <person name="Dacks J.B."/>
            <person name="Durnford D.G."/>
            <person name="Fast N.M."/>
            <person name="Green B.R."/>
            <person name="Grisdale C.J."/>
            <person name="Hempel F."/>
            <person name="Henrissat B."/>
            <person name="Hoppner M.P."/>
            <person name="Ishida K."/>
            <person name="Kim E."/>
            <person name="Koreny L."/>
            <person name="Kroth P.G."/>
            <person name="Liu Y."/>
            <person name="Malik S.B."/>
            <person name="Maier U.G."/>
            <person name="McRose D."/>
            <person name="Mock T."/>
            <person name="Neilson J.A."/>
            <person name="Onodera N.T."/>
            <person name="Poole A.M."/>
            <person name="Pritham E.J."/>
            <person name="Richards T.A."/>
            <person name="Rocap G."/>
            <person name="Roy S.W."/>
            <person name="Sarai C."/>
            <person name="Schaack S."/>
            <person name="Shirato S."/>
            <person name="Slamovits C.H."/>
            <person name="Spencer D.F."/>
            <person name="Suzuki S."/>
            <person name="Worden A.Z."/>
            <person name="Zauner S."/>
            <person name="Barry K."/>
            <person name="Bell C."/>
            <person name="Bharti A.K."/>
            <person name="Crow J.A."/>
            <person name="Grimwood J."/>
            <person name="Kramer R."/>
            <person name="Lindquist E."/>
            <person name="Lucas S."/>
            <person name="Salamov A."/>
            <person name="McFadden G.I."/>
            <person name="Lane C.E."/>
            <person name="Keeling P.J."/>
            <person name="Gray M.W."/>
            <person name="Grigoriev I.V."/>
            <person name="Archibald J.M."/>
        </authorList>
    </citation>
    <scope>NUCLEOTIDE SEQUENCE</scope>
    <source>
        <strain evidence="2 4">CCMP2712</strain>
    </source>
</reference>
<dbReference type="Gene3D" id="3.90.550.10">
    <property type="entry name" value="Spore Coat Polysaccharide Biosynthesis Protein SpsA, Chain A"/>
    <property type="match status" value="1"/>
</dbReference>
<dbReference type="PaxDb" id="55529-EKX40044"/>
<dbReference type="InterPro" id="IPR001173">
    <property type="entry name" value="Glyco_trans_2-like"/>
</dbReference>
<evidence type="ECO:0000313" key="3">
    <source>
        <dbReference type="EnsemblProtists" id="EKX40044"/>
    </source>
</evidence>
<dbReference type="OrthoDB" id="4901at2759"/>
<evidence type="ECO:0000313" key="4">
    <source>
        <dbReference type="Proteomes" id="UP000011087"/>
    </source>
</evidence>
<dbReference type="HOGENOM" id="CLU_546853_0_0_1"/>
<gene>
    <name evidence="2" type="ORF">GUITHDRAFT_143002</name>
</gene>
<dbReference type="AlphaFoldDB" id="L1IVX7"/>
<feature type="domain" description="Glycosyltransferase 2-like" evidence="1">
    <location>
        <begin position="26"/>
        <end position="118"/>
    </location>
</feature>
<dbReference type="RefSeq" id="XP_005827024.1">
    <property type="nucleotide sequence ID" value="XM_005826967.1"/>
</dbReference>
<evidence type="ECO:0000259" key="1">
    <source>
        <dbReference type="Pfam" id="PF00535"/>
    </source>
</evidence>
<dbReference type="KEGG" id="gtt:GUITHDRAFT_143002"/>
<sequence>MMRKECRGRGRTIKAANEVFKIVGLVPVRNEERRIGFCLQALAAFTDSIVVLDDSSDDRTVEVVRSLASDCRVERIITKDGSWSRNETADRNMLLEAGRDVGGTHFIVLDADEAFTANLAEDDELRKQILSLEVGQNIALHWIQLWKSTQYYRQDFQPSSSVCRRACGADEPRRIDRLYDGEGIVHEVLGSQMMPCIFRDDGTSWYEGEFIHTRRIPEELFRGSVLLRDIEIGLLHFQFVDWRNFILKQAWYKCFERIQLPDKPIAGEINVRYSGSLDTVGERVATVPSSWFDGYSDFFTPGLFEQLDNWRIPILEGWFEEKGYGYFAEIGALRMLHEWHVIPDFDPPSEMVKHPYENFDLLRHKLHSISFIVPPLGGFTRSRSAVESGLFKHRGIAEQGLARDEDVEVVLPLMRARGGDEDNSETFKPHWRWSGGVVSSSWVGLASVNGFPEDEDLDLFLQIDHYKDRAAICKFNPFLAPASMNATVLSRSPLLLSLT</sequence>